<dbReference type="RefSeq" id="XP_005716119.1">
    <property type="nucleotide sequence ID" value="XM_005716062.1"/>
</dbReference>
<feature type="signal peptide" evidence="1">
    <location>
        <begin position="1"/>
        <end position="16"/>
    </location>
</feature>
<name>R7QFV1_CHOCR</name>
<dbReference type="AlphaFoldDB" id="R7QFV1"/>
<sequence>MSWTFVILFRCRSLLSDLSLWEKHRTRSPCRGINYNLHRERPATRTTATHQVIDDRPGEAYAELSRWLSSNVKSISRV</sequence>
<dbReference type="EMBL" id="HG001769">
    <property type="protein sequence ID" value="CDF36300.1"/>
    <property type="molecule type" value="Genomic_DNA"/>
</dbReference>
<evidence type="ECO:0000256" key="1">
    <source>
        <dbReference type="SAM" id="SignalP"/>
    </source>
</evidence>
<evidence type="ECO:0008006" key="4">
    <source>
        <dbReference type="Google" id="ProtNLM"/>
    </source>
</evidence>
<dbReference type="Gramene" id="CDF36300">
    <property type="protein sequence ID" value="CDF36300"/>
    <property type="gene ID" value="CHC_T00004662001"/>
</dbReference>
<proteinExistence type="predicted"/>
<dbReference type="Proteomes" id="UP000012073">
    <property type="component" value="Unassembled WGS sequence"/>
</dbReference>
<dbReference type="GeneID" id="17323840"/>
<keyword evidence="3" id="KW-1185">Reference proteome</keyword>
<reference evidence="3" key="1">
    <citation type="journal article" date="2013" name="Proc. Natl. Acad. Sci. U.S.A.">
        <title>Genome structure and metabolic features in the red seaweed Chondrus crispus shed light on evolution of the Archaeplastida.</title>
        <authorList>
            <person name="Collen J."/>
            <person name="Porcel B."/>
            <person name="Carre W."/>
            <person name="Ball S.G."/>
            <person name="Chaparro C."/>
            <person name="Tonon T."/>
            <person name="Barbeyron T."/>
            <person name="Michel G."/>
            <person name="Noel B."/>
            <person name="Valentin K."/>
            <person name="Elias M."/>
            <person name="Artiguenave F."/>
            <person name="Arun A."/>
            <person name="Aury J.M."/>
            <person name="Barbosa-Neto J.F."/>
            <person name="Bothwell J.H."/>
            <person name="Bouget F.Y."/>
            <person name="Brillet L."/>
            <person name="Cabello-Hurtado F."/>
            <person name="Capella-Gutierrez S."/>
            <person name="Charrier B."/>
            <person name="Cladiere L."/>
            <person name="Cock J.M."/>
            <person name="Coelho S.M."/>
            <person name="Colleoni C."/>
            <person name="Czjzek M."/>
            <person name="Da Silva C."/>
            <person name="Delage L."/>
            <person name="Denoeud F."/>
            <person name="Deschamps P."/>
            <person name="Dittami S.M."/>
            <person name="Gabaldon T."/>
            <person name="Gachon C.M."/>
            <person name="Groisillier A."/>
            <person name="Herve C."/>
            <person name="Jabbari K."/>
            <person name="Katinka M."/>
            <person name="Kloareg B."/>
            <person name="Kowalczyk N."/>
            <person name="Labadie K."/>
            <person name="Leblanc C."/>
            <person name="Lopez P.J."/>
            <person name="McLachlan D.H."/>
            <person name="Meslet-Cladiere L."/>
            <person name="Moustafa A."/>
            <person name="Nehr Z."/>
            <person name="Nyvall Collen P."/>
            <person name="Panaud O."/>
            <person name="Partensky F."/>
            <person name="Poulain J."/>
            <person name="Rensing S.A."/>
            <person name="Rousvoal S."/>
            <person name="Samson G."/>
            <person name="Symeonidi A."/>
            <person name="Weissenbach J."/>
            <person name="Zambounis A."/>
            <person name="Wincker P."/>
            <person name="Boyen C."/>
        </authorList>
    </citation>
    <scope>NUCLEOTIDE SEQUENCE [LARGE SCALE GENOMIC DNA]</scope>
    <source>
        <strain evidence="3">cv. Stackhouse</strain>
    </source>
</reference>
<evidence type="ECO:0000313" key="2">
    <source>
        <dbReference type="EMBL" id="CDF36300.1"/>
    </source>
</evidence>
<accession>R7QFV1</accession>
<dbReference type="KEGG" id="ccp:CHC_T00004662001"/>
<feature type="chain" id="PRO_5004454681" description="Secreted protein" evidence="1">
    <location>
        <begin position="17"/>
        <end position="78"/>
    </location>
</feature>
<keyword evidence="1" id="KW-0732">Signal</keyword>
<evidence type="ECO:0000313" key="3">
    <source>
        <dbReference type="Proteomes" id="UP000012073"/>
    </source>
</evidence>
<protein>
    <recommendedName>
        <fullName evidence="4">Secreted protein</fullName>
    </recommendedName>
</protein>
<gene>
    <name evidence="2" type="ORF">CHC_T00004662001</name>
</gene>
<organism evidence="2 3">
    <name type="scientific">Chondrus crispus</name>
    <name type="common">Carrageen Irish moss</name>
    <name type="synonym">Polymorpha crispa</name>
    <dbReference type="NCBI Taxonomy" id="2769"/>
    <lineage>
        <taxon>Eukaryota</taxon>
        <taxon>Rhodophyta</taxon>
        <taxon>Florideophyceae</taxon>
        <taxon>Rhodymeniophycidae</taxon>
        <taxon>Gigartinales</taxon>
        <taxon>Gigartinaceae</taxon>
        <taxon>Chondrus</taxon>
    </lineage>
</organism>